<reference evidence="2" key="2">
    <citation type="journal article" date="2021" name="PeerJ">
        <title>Extensive microbial diversity within the chicken gut microbiome revealed by metagenomics and culture.</title>
        <authorList>
            <person name="Gilroy R."/>
            <person name="Ravi A."/>
            <person name="Getino M."/>
            <person name="Pursley I."/>
            <person name="Horton D.L."/>
            <person name="Alikhan N.F."/>
            <person name="Baker D."/>
            <person name="Gharbi K."/>
            <person name="Hall N."/>
            <person name="Watson M."/>
            <person name="Adriaenssens E.M."/>
            <person name="Foster-Nyarko E."/>
            <person name="Jarju S."/>
            <person name="Secka A."/>
            <person name="Antonio M."/>
            <person name="Oren A."/>
            <person name="Chaudhuri R.R."/>
            <person name="La Ragione R."/>
            <person name="Hildebrand F."/>
            <person name="Pallen M.J."/>
        </authorList>
    </citation>
    <scope>NUCLEOTIDE SEQUENCE</scope>
    <source>
        <strain evidence="2">C6-149</strain>
    </source>
</reference>
<sequence length="135" mass="15922">MKTIRYQGYTYWLLMILGALFGNIIDEAHWNLLFPVILIIAFAIFGDMISQIIMWSKLHQAPNLKTIKHYRNLLLIFAIVWMIILLLPTIAESFLHELYVISIVELLLLVLLLVNKIRWMAFQLKNWTTLHNSKN</sequence>
<dbReference type="EMBL" id="JADIMP010000067">
    <property type="protein sequence ID" value="MBO8441643.1"/>
    <property type="molecule type" value="Genomic_DNA"/>
</dbReference>
<evidence type="ECO:0000313" key="3">
    <source>
        <dbReference type="Proteomes" id="UP000823614"/>
    </source>
</evidence>
<keyword evidence="1" id="KW-0812">Transmembrane</keyword>
<comment type="caution">
    <text evidence="2">The sequence shown here is derived from an EMBL/GenBank/DDBJ whole genome shotgun (WGS) entry which is preliminary data.</text>
</comment>
<keyword evidence="1" id="KW-1133">Transmembrane helix</keyword>
<evidence type="ECO:0000313" key="2">
    <source>
        <dbReference type="EMBL" id="MBO8441643.1"/>
    </source>
</evidence>
<protein>
    <submittedName>
        <fullName evidence="2">Uncharacterized protein</fullName>
    </submittedName>
</protein>
<dbReference type="Proteomes" id="UP000823614">
    <property type="component" value="Unassembled WGS sequence"/>
</dbReference>
<gene>
    <name evidence="2" type="ORF">IAA89_04340</name>
</gene>
<accession>A0A9D9E674</accession>
<name>A0A9D9E674_9LACO</name>
<feature type="transmembrane region" description="Helical" evidence="1">
    <location>
        <begin position="9"/>
        <end position="26"/>
    </location>
</feature>
<proteinExistence type="predicted"/>
<evidence type="ECO:0000256" key="1">
    <source>
        <dbReference type="SAM" id="Phobius"/>
    </source>
</evidence>
<organism evidence="2 3">
    <name type="scientific">Candidatus Gallilactobacillus intestinavium</name>
    <dbReference type="NCBI Taxonomy" id="2840838"/>
    <lineage>
        <taxon>Bacteria</taxon>
        <taxon>Bacillati</taxon>
        <taxon>Bacillota</taxon>
        <taxon>Bacilli</taxon>
        <taxon>Lactobacillales</taxon>
        <taxon>Lactobacillaceae</taxon>
        <taxon>Lactobacillaceae incertae sedis</taxon>
        <taxon>Candidatus Gallilactobacillus</taxon>
    </lineage>
</organism>
<feature type="transmembrane region" description="Helical" evidence="1">
    <location>
        <begin position="73"/>
        <end position="91"/>
    </location>
</feature>
<feature type="transmembrane region" description="Helical" evidence="1">
    <location>
        <begin position="32"/>
        <end position="53"/>
    </location>
</feature>
<dbReference type="AlphaFoldDB" id="A0A9D9E674"/>
<keyword evidence="1" id="KW-0472">Membrane</keyword>
<feature type="transmembrane region" description="Helical" evidence="1">
    <location>
        <begin position="97"/>
        <end position="115"/>
    </location>
</feature>
<reference evidence="2" key="1">
    <citation type="submission" date="2020-10" db="EMBL/GenBank/DDBJ databases">
        <authorList>
            <person name="Gilroy R."/>
        </authorList>
    </citation>
    <scope>NUCLEOTIDE SEQUENCE</scope>
    <source>
        <strain evidence="2">C6-149</strain>
    </source>
</reference>